<dbReference type="PANTHER" id="PTHR37696">
    <property type="entry name" value="ADENYLOSUCCINATE SYNTHETASE-RELATED"/>
    <property type="match status" value="1"/>
</dbReference>
<feature type="non-terminal residue" evidence="1">
    <location>
        <position position="75"/>
    </location>
</feature>
<name>A0AAW2DKR9_9ROSI</name>
<gene>
    <name evidence="1" type="ORF">SO802_005460</name>
</gene>
<organism evidence="1 2">
    <name type="scientific">Lithocarpus litseifolius</name>
    <dbReference type="NCBI Taxonomy" id="425828"/>
    <lineage>
        <taxon>Eukaryota</taxon>
        <taxon>Viridiplantae</taxon>
        <taxon>Streptophyta</taxon>
        <taxon>Embryophyta</taxon>
        <taxon>Tracheophyta</taxon>
        <taxon>Spermatophyta</taxon>
        <taxon>Magnoliopsida</taxon>
        <taxon>eudicotyledons</taxon>
        <taxon>Gunneridae</taxon>
        <taxon>Pentapetalae</taxon>
        <taxon>rosids</taxon>
        <taxon>fabids</taxon>
        <taxon>Fagales</taxon>
        <taxon>Fagaceae</taxon>
        <taxon>Lithocarpus</taxon>
    </lineage>
</organism>
<keyword evidence="2" id="KW-1185">Reference proteome</keyword>
<dbReference type="PANTHER" id="PTHR37696:SF1">
    <property type="entry name" value="ADENYLOSUCCINATE SYNTHETASE-RELATED"/>
    <property type="match status" value="1"/>
</dbReference>
<dbReference type="EMBL" id="JAZDWU010000002">
    <property type="protein sequence ID" value="KAL0010352.1"/>
    <property type="molecule type" value="Genomic_DNA"/>
</dbReference>
<dbReference type="Proteomes" id="UP001459277">
    <property type="component" value="Unassembled WGS sequence"/>
</dbReference>
<reference evidence="1 2" key="1">
    <citation type="submission" date="2024-01" db="EMBL/GenBank/DDBJ databases">
        <title>A telomere-to-telomere, gap-free genome of sweet tea (Lithocarpus litseifolius).</title>
        <authorList>
            <person name="Zhou J."/>
        </authorList>
    </citation>
    <scope>NUCLEOTIDE SEQUENCE [LARGE SCALE GENOMIC DNA]</scope>
    <source>
        <strain evidence="1">Zhou-2022a</strain>
        <tissue evidence="1">Leaf</tissue>
    </source>
</reference>
<accession>A0AAW2DKR9</accession>
<proteinExistence type="predicted"/>
<evidence type="ECO:0000313" key="1">
    <source>
        <dbReference type="EMBL" id="KAL0010352.1"/>
    </source>
</evidence>
<protein>
    <submittedName>
        <fullName evidence="1">Uncharacterized protein</fullName>
    </submittedName>
</protein>
<evidence type="ECO:0000313" key="2">
    <source>
        <dbReference type="Proteomes" id="UP001459277"/>
    </source>
</evidence>
<comment type="caution">
    <text evidence="1">The sequence shown here is derived from an EMBL/GenBank/DDBJ whole genome shotgun (WGS) entry which is preliminary data.</text>
</comment>
<dbReference type="AlphaFoldDB" id="A0AAW2DKR9"/>
<sequence>MVATLTASYFLLTADYGFEPNALDPLFSVWKNKRRVKEQKPCPNSTASPRFEERIISRFGSLLWNSFGIIAALLQ</sequence>